<evidence type="ECO:0000259" key="11">
    <source>
        <dbReference type="PROSITE" id="PS51643"/>
    </source>
</evidence>
<dbReference type="GO" id="GO:0003724">
    <property type="term" value="F:RNA helicase activity"/>
    <property type="evidence" value="ECO:0007669"/>
    <property type="project" value="TreeGrafter"/>
</dbReference>
<dbReference type="InterPro" id="IPR027417">
    <property type="entry name" value="P-loop_NTPase"/>
</dbReference>
<name>A0A1K1M1K8_SELRU</name>
<dbReference type="GO" id="GO:0016787">
    <property type="term" value="F:hydrolase activity"/>
    <property type="evidence" value="ECO:0007669"/>
    <property type="project" value="UniProtKB-KW"/>
</dbReference>
<dbReference type="Proteomes" id="UP000182958">
    <property type="component" value="Unassembled WGS sequence"/>
</dbReference>
<keyword evidence="3" id="KW-0540">Nuclease</keyword>
<dbReference type="RefSeq" id="WP_072305394.1">
    <property type="nucleotide sequence ID" value="NZ_FPJA01000004.1"/>
</dbReference>
<dbReference type="GO" id="GO:0005524">
    <property type="term" value="F:ATP binding"/>
    <property type="evidence" value="ECO:0007669"/>
    <property type="project" value="UniProtKB-KW"/>
</dbReference>
<evidence type="ECO:0000256" key="5">
    <source>
        <dbReference type="ARBA" id="ARBA00022741"/>
    </source>
</evidence>
<dbReference type="InterPro" id="IPR011545">
    <property type="entry name" value="DEAD/DEAH_box_helicase_dom"/>
</dbReference>
<dbReference type="Pfam" id="PF22590">
    <property type="entry name" value="Cas3-like_C_2"/>
    <property type="match status" value="1"/>
</dbReference>
<evidence type="ECO:0000256" key="1">
    <source>
        <dbReference type="ARBA" id="ARBA00006847"/>
    </source>
</evidence>
<dbReference type="Pfam" id="PF00270">
    <property type="entry name" value="DEAD"/>
    <property type="match status" value="1"/>
</dbReference>
<evidence type="ECO:0000256" key="7">
    <source>
        <dbReference type="ARBA" id="ARBA00022806"/>
    </source>
</evidence>
<evidence type="ECO:0000256" key="3">
    <source>
        <dbReference type="ARBA" id="ARBA00022722"/>
    </source>
</evidence>
<keyword evidence="6" id="KW-0378">Hydrolase</keyword>
<dbReference type="InterPro" id="IPR001650">
    <property type="entry name" value="Helicase_C-like"/>
</dbReference>
<dbReference type="NCBIfam" id="TIGR01596">
    <property type="entry name" value="cas3_HD"/>
    <property type="match status" value="1"/>
</dbReference>
<reference evidence="13" key="1">
    <citation type="submission" date="2016-11" db="EMBL/GenBank/DDBJ databases">
        <authorList>
            <person name="Varghese N."/>
            <person name="Submissions S."/>
        </authorList>
    </citation>
    <scope>NUCLEOTIDE SEQUENCE [LARGE SCALE GENOMIC DNA]</scope>
    <source>
        <strain evidence="13">C3</strain>
    </source>
</reference>
<dbReference type="InterPro" id="IPR006483">
    <property type="entry name" value="CRISPR-assoc_Cas3_HD"/>
</dbReference>
<protein>
    <submittedName>
        <fullName evidence="12">CRISPR-associated endonuclease/helicase Cas3</fullName>
    </submittedName>
</protein>
<dbReference type="InterPro" id="IPR014001">
    <property type="entry name" value="Helicase_ATP-bd"/>
</dbReference>
<evidence type="ECO:0000256" key="9">
    <source>
        <dbReference type="ARBA" id="ARBA00023118"/>
    </source>
</evidence>
<dbReference type="GO" id="GO:0051607">
    <property type="term" value="P:defense response to virus"/>
    <property type="evidence" value="ECO:0007669"/>
    <property type="project" value="UniProtKB-KW"/>
</dbReference>
<evidence type="ECO:0000259" key="10">
    <source>
        <dbReference type="PROSITE" id="PS51192"/>
    </source>
</evidence>
<organism evidence="12 13">
    <name type="scientific">Selenomonas ruminantium</name>
    <dbReference type="NCBI Taxonomy" id="971"/>
    <lineage>
        <taxon>Bacteria</taxon>
        <taxon>Bacillati</taxon>
        <taxon>Bacillota</taxon>
        <taxon>Negativicutes</taxon>
        <taxon>Selenomonadales</taxon>
        <taxon>Selenomonadaceae</taxon>
        <taxon>Selenomonas</taxon>
    </lineage>
</organism>
<feature type="domain" description="HD Cas3-type" evidence="11">
    <location>
        <begin position="16"/>
        <end position="208"/>
    </location>
</feature>
<dbReference type="PROSITE" id="PS51643">
    <property type="entry name" value="HD_CAS3"/>
    <property type="match status" value="1"/>
</dbReference>
<keyword evidence="7 12" id="KW-0347">Helicase</keyword>
<evidence type="ECO:0000256" key="6">
    <source>
        <dbReference type="ARBA" id="ARBA00022801"/>
    </source>
</evidence>
<dbReference type="SMART" id="SM00490">
    <property type="entry name" value="HELICc"/>
    <property type="match status" value="1"/>
</dbReference>
<comment type="similarity">
    <text evidence="1">In the N-terminal section; belongs to the CRISPR-associated nuclease Cas3-HD family.</text>
</comment>
<sequence>MNEELYELLQDNIWAKSNPYKPLWLHLLETGIVAQSLLELGSFRPLAKELQRYLLLTEEQVYQWVGYMASVHDIGKAFPAFQQQGAETKIPALLKEHGLLCPNPDGFRHEAYGEEKLYQIWKKQGLFGNLRERHRLAAVIGRHHQGKKTAVVSNGFGSKDKREEIWTRLQVELEKQMREVFCPENVLPKHYDAVCMMLLGVVVVADWIASGEEFSHLPPLRSKQQVIDDTQKIMQKFLERNHLLHHAPNWEIDSFTKLWPNISAVDMRPLQRTVEKIFADEQEMPLGVILEAPMGCGKTEAGLYVACRLAQRWGKEGFYVALPTAATANQMVERMNAMLARLNDPQAKLMHSMAWLHTDSEHNVQTEDAGEAELWTSPMKRGLISPFAVGTIDQVMMATMRVKYGCLRLAGLAQKVLIIDELHSYDAYMSSIIEKLLSWCRVLHIPVVMLSATLPASSKEKFARCYAYEEGHMDSGIYPAVTLLYDDKVSRQVAVAGSMPEMNVGIDCQPLLGHPDKVADFVVQKTKNGGCLCVLLNTVKEAQDTYRIIREKLPDYPAMLFHARFHAKRRQEIERECLAKLGTDKGKRPSKLIVVATQVVEQSLDLDFDYMISALCPMDLLLQRMGRLWRHKNTLRPKGMTEPHMTILVPEKEDYGNTGYVYYELLLQRTREELKNHTSINLPQDIPTLVQRVYEGAPTTELQLEAWMSYIMDKEVKAGAAGVQELPSPMADKFCLYDDEDELFSDDETDFLPAKTRLGEASIRIAIIPQEEFQKLPKNGRVRREKAKEILSWSVSVSANKLKLENKTCYGGTQPWKGDGLLRGLFVLPGNNGRCGFDDGSWIKLNDEYGLVMKNARGESL</sequence>
<dbReference type="InterPro" id="IPR050547">
    <property type="entry name" value="DEAD_box_RNA_helicases"/>
</dbReference>
<accession>A0A1K1M1K8</accession>
<dbReference type="SMART" id="SM00487">
    <property type="entry name" value="DEXDc"/>
    <property type="match status" value="1"/>
</dbReference>
<dbReference type="Gene3D" id="3.40.50.300">
    <property type="entry name" value="P-loop containing nucleotide triphosphate hydrolases"/>
    <property type="match status" value="2"/>
</dbReference>
<evidence type="ECO:0000256" key="2">
    <source>
        <dbReference type="ARBA" id="ARBA00009046"/>
    </source>
</evidence>
<proteinExistence type="inferred from homology"/>
<keyword evidence="5" id="KW-0547">Nucleotide-binding</keyword>
<evidence type="ECO:0000256" key="8">
    <source>
        <dbReference type="ARBA" id="ARBA00022840"/>
    </source>
</evidence>
<evidence type="ECO:0000313" key="13">
    <source>
        <dbReference type="Proteomes" id="UP000182958"/>
    </source>
</evidence>
<evidence type="ECO:0000256" key="4">
    <source>
        <dbReference type="ARBA" id="ARBA00022723"/>
    </source>
</evidence>
<feature type="domain" description="Helicase ATP-binding" evidence="10">
    <location>
        <begin position="279"/>
        <end position="472"/>
    </location>
</feature>
<dbReference type="EMBL" id="FPJA01000004">
    <property type="protein sequence ID" value="SFW17021.1"/>
    <property type="molecule type" value="Genomic_DNA"/>
</dbReference>
<dbReference type="GO" id="GO:0003723">
    <property type="term" value="F:RNA binding"/>
    <property type="evidence" value="ECO:0007669"/>
    <property type="project" value="TreeGrafter"/>
</dbReference>
<keyword evidence="13" id="KW-1185">Reference proteome</keyword>
<dbReference type="InterPro" id="IPR006474">
    <property type="entry name" value="Helicase_Cas3_CRISPR-ass_core"/>
</dbReference>
<dbReference type="PROSITE" id="PS51192">
    <property type="entry name" value="HELICASE_ATP_BIND_1"/>
    <property type="match status" value="1"/>
</dbReference>
<dbReference type="PANTHER" id="PTHR47963:SF9">
    <property type="entry name" value="CRISPR-ASSOCIATED ENDONUCLEASE_HELICASE CAS3"/>
    <property type="match status" value="1"/>
</dbReference>
<dbReference type="GO" id="GO:0046872">
    <property type="term" value="F:metal ion binding"/>
    <property type="evidence" value="ECO:0007669"/>
    <property type="project" value="UniProtKB-KW"/>
</dbReference>
<dbReference type="CDD" id="cd09641">
    <property type="entry name" value="Cas3''_I"/>
    <property type="match status" value="1"/>
</dbReference>
<gene>
    <name evidence="12" type="ORF">SAMN02910323_0515</name>
</gene>
<dbReference type="InterPro" id="IPR038257">
    <property type="entry name" value="CRISPR-assoc_Cas3_HD_sf"/>
</dbReference>
<dbReference type="InterPro" id="IPR054712">
    <property type="entry name" value="Cas3-like_dom"/>
</dbReference>
<keyword evidence="9" id="KW-0051">Antiviral defense</keyword>
<keyword evidence="12" id="KW-0255">Endonuclease</keyword>
<dbReference type="PANTHER" id="PTHR47963">
    <property type="entry name" value="DEAD-BOX ATP-DEPENDENT RNA HELICASE 47, MITOCHONDRIAL"/>
    <property type="match status" value="1"/>
</dbReference>
<evidence type="ECO:0000313" key="12">
    <source>
        <dbReference type="EMBL" id="SFW17021.1"/>
    </source>
</evidence>
<dbReference type="SUPFAM" id="SSF52540">
    <property type="entry name" value="P-loop containing nucleoside triphosphate hydrolases"/>
    <property type="match status" value="1"/>
</dbReference>
<dbReference type="GO" id="GO:0004519">
    <property type="term" value="F:endonuclease activity"/>
    <property type="evidence" value="ECO:0007669"/>
    <property type="project" value="UniProtKB-KW"/>
</dbReference>
<dbReference type="Pfam" id="PF18019">
    <property type="entry name" value="Cas3_HD"/>
    <property type="match status" value="1"/>
</dbReference>
<dbReference type="AlphaFoldDB" id="A0A1K1M1K8"/>
<keyword evidence="4" id="KW-0479">Metal-binding</keyword>
<dbReference type="Gene3D" id="1.10.3210.30">
    <property type="match status" value="1"/>
</dbReference>
<dbReference type="NCBIfam" id="TIGR01587">
    <property type="entry name" value="cas3_core"/>
    <property type="match status" value="1"/>
</dbReference>
<comment type="similarity">
    <text evidence="2">In the central section; belongs to the CRISPR-associated helicase Cas3 family.</text>
</comment>
<keyword evidence="8" id="KW-0067">ATP-binding</keyword>